<name>I4D2N1_DESAJ</name>
<gene>
    <name evidence="1" type="ordered locus">Desaci_1014</name>
</gene>
<dbReference type="EMBL" id="CP003639">
    <property type="protein sequence ID" value="AFM40055.1"/>
    <property type="molecule type" value="Genomic_DNA"/>
</dbReference>
<organism evidence="1 2">
    <name type="scientific">Desulfosporosinus acidiphilus (strain DSM 22704 / JCM 16185 / SJ4)</name>
    <dbReference type="NCBI Taxonomy" id="646529"/>
    <lineage>
        <taxon>Bacteria</taxon>
        <taxon>Bacillati</taxon>
        <taxon>Bacillota</taxon>
        <taxon>Clostridia</taxon>
        <taxon>Eubacteriales</taxon>
        <taxon>Desulfitobacteriaceae</taxon>
        <taxon>Desulfosporosinus</taxon>
    </lineage>
</organism>
<dbReference type="Pfam" id="PF05742">
    <property type="entry name" value="TANGO2"/>
    <property type="match status" value="1"/>
</dbReference>
<dbReference type="Gene3D" id="3.60.60.10">
    <property type="entry name" value="Penicillin V Acylase, Chain A"/>
    <property type="match status" value="1"/>
</dbReference>
<evidence type="ECO:0000313" key="1">
    <source>
        <dbReference type="EMBL" id="AFM40055.1"/>
    </source>
</evidence>
<proteinExistence type="predicted"/>
<dbReference type="KEGG" id="dai:Desaci_1014"/>
<protein>
    <recommendedName>
        <fullName evidence="3">NRDE family protein</fullName>
    </recommendedName>
</protein>
<dbReference type="InterPro" id="IPR008551">
    <property type="entry name" value="TANGO2"/>
</dbReference>
<dbReference type="OrthoDB" id="4380123at2"/>
<dbReference type="PANTHER" id="PTHR17985:SF8">
    <property type="entry name" value="TRANSPORT AND GOLGI ORGANIZATION PROTEIN 2 HOMOLOG"/>
    <property type="match status" value="1"/>
</dbReference>
<accession>I4D2N1</accession>
<evidence type="ECO:0000313" key="2">
    <source>
        <dbReference type="Proteomes" id="UP000002892"/>
    </source>
</evidence>
<sequence length="256" mass="29880">MCLIIFAYDIHPNYRLVLAANRDEFYHRPTEAAHFWDSDPEILAGRDLEMMGTWMGITRSGRFAALTNFRDPSSQIREPKSRGFLVRDYLSSKESPAEYIEKVKHNQSLYNPFNLLVGNLSCLMYFSNQAREFQELKPGLYGLSNHFLDTPWPKVRKSKQALVNYLELTQEEIVPQKLFEILADTERAQDHELPNTGISLERERMLSPIFIEGNDYGTRSSTVLCLDRNYNVLFQERSFRGDNKSWNEAIYQFKLS</sequence>
<dbReference type="Proteomes" id="UP000002892">
    <property type="component" value="Chromosome"/>
</dbReference>
<dbReference type="PANTHER" id="PTHR17985">
    <property type="entry name" value="SER/THR-RICH PROTEIN T10 IN DGCR REGION"/>
    <property type="match status" value="1"/>
</dbReference>
<dbReference type="RefSeq" id="WP_014826064.1">
    <property type="nucleotide sequence ID" value="NC_018068.1"/>
</dbReference>
<dbReference type="AlphaFoldDB" id="I4D2N1"/>
<dbReference type="eggNOG" id="COG3332">
    <property type="taxonomic scope" value="Bacteria"/>
</dbReference>
<reference evidence="1 2" key="1">
    <citation type="journal article" date="2012" name="J. Bacteriol.">
        <title>Complete genome sequences of Desulfosporosinus orientis DSM765T, Desulfosporosinus youngiae DSM17734T, Desulfosporosinus meridiei DSM13257T, and Desulfosporosinus acidiphilus DSM22704T.</title>
        <authorList>
            <person name="Pester M."/>
            <person name="Brambilla E."/>
            <person name="Alazard D."/>
            <person name="Rattei T."/>
            <person name="Weinmaier T."/>
            <person name="Han J."/>
            <person name="Lucas S."/>
            <person name="Lapidus A."/>
            <person name="Cheng J.F."/>
            <person name="Goodwin L."/>
            <person name="Pitluck S."/>
            <person name="Peters L."/>
            <person name="Ovchinnikova G."/>
            <person name="Teshima H."/>
            <person name="Detter J.C."/>
            <person name="Han C.S."/>
            <person name="Tapia R."/>
            <person name="Land M.L."/>
            <person name="Hauser L."/>
            <person name="Kyrpides N.C."/>
            <person name="Ivanova N.N."/>
            <person name="Pagani I."/>
            <person name="Huntmann M."/>
            <person name="Wei C.L."/>
            <person name="Davenport K.W."/>
            <person name="Daligault H."/>
            <person name="Chain P.S."/>
            <person name="Chen A."/>
            <person name="Mavromatis K."/>
            <person name="Markowitz V."/>
            <person name="Szeto E."/>
            <person name="Mikhailova N."/>
            <person name="Pati A."/>
            <person name="Wagner M."/>
            <person name="Woyke T."/>
            <person name="Ollivier B."/>
            <person name="Klenk H.P."/>
            <person name="Spring S."/>
            <person name="Loy A."/>
        </authorList>
    </citation>
    <scope>NUCLEOTIDE SEQUENCE [LARGE SCALE GENOMIC DNA]</scope>
    <source>
        <strain evidence="2">DSM 22704 / JCM 16185 / SJ4</strain>
    </source>
</reference>
<dbReference type="STRING" id="646529.Desaci_1014"/>
<keyword evidence="2" id="KW-1185">Reference proteome</keyword>
<dbReference type="HOGENOM" id="CLU_047037_1_1_9"/>
<evidence type="ECO:0008006" key="3">
    <source>
        <dbReference type="Google" id="ProtNLM"/>
    </source>
</evidence>